<evidence type="ECO:0000313" key="7">
    <source>
        <dbReference type="Proteomes" id="UP000729357"/>
    </source>
</evidence>
<dbReference type="Proteomes" id="UP000729357">
    <property type="component" value="Unassembled WGS sequence"/>
</dbReference>
<reference evidence="6" key="1">
    <citation type="journal article" date="2021" name="J Fungi (Basel)">
        <title>Virulence traits and population genomics of the black yeast Aureobasidium melanogenum.</title>
        <authorList>
            <person name="Cernosa A."/>
            <person name="Sun X."/>
            <person name="Gostincar C."/>
            <person name="Fang C."/>
            <person name="Gunde-Cimerman N."/>
            <person name="Song Z."/>
        </authorList>
    </citation>
    <scope>NUCLEOTIDE SEQUENCE</scope>
    <source>
        <strain evidence="6">EXF-9298</strain>
    </source>
</reference>
<evidence type="ECO:0000256" key="3">
    <source>
        <dbReference type="ARBA" id="ARBA00023015"/>
    </source>
</evidence>
<keyword evidence="2" id="KW-0862">Zinc</keyword>
<protein>
    <submittedName>
        <fullName evidence="6">Uncharacterized protein</fullName>
    </submittedName>
</protein>
<feature type="non-terminal residue" evidence="6">
    <location>
        <position position="1"/>
    </location>
</feature>
<keyword evidence="3" id="KW-0805">Transcription regulation</keyword>
<dbReference type="GO" id="GO:0046872">
    <property type="term" value="F:metal ion binding"/>
    <property type="evidence" value="ECO:0007669"/>
    <property type="project" value="UniProtKB-KW"/>
</dbReference>
<keyword evidence="5" id="KW-0539">Nucleus</keyword>
<organism evidence="6 7">
    <name type="scientific">Aureobasidium melanogenum</name>
    <name type="common">Aureobasidium pullulans var. melanogenum</name>
    <dbReference type="NCBI Taxonomy" id="46634"/>
    <lineage>
        <taxon>Eukaryota</taxon>
        <taxon>Fungi</taxon>
        <taxon>Dikarya</taxon>
        <taxon>Ascomycota</taxon>
        <taxon>Pezizomycotina</taxon>
        <taxon>Dothideomycetes</taxon>
        <taxon>Dothideomycetidae</taxon>
        <taxon>Dothideales</taxon>
        <taxon>Saccotheciaceae</taxon>
        <taxon>Aureobasidium</taxon>
    </lineage>
</organism>
<evidence type="ECO:0000256" key="4">
    <source>
        <dbReference type="ARBA" id="ARBA00023163"/>
    </source>
</evidence>
<keyword evidence="4" id="KW-0804">Transcription</keyword>
<keyword evidence="1" id="KW-0479">Metal-binding</keyword>
<dbReference type="EMBL" id="JAHFXS010000236">
    <property type="protein sequence ID" value="KAG9987297.1"/>
    <property type="molecule type" value="Genomic_DNA"/>
</dbReference>
<evidence type="ECO:0000256" key="5">
    <source>
        <dbReference type="ARBA" id="ARBA00023242"/>
    </source>
</evidence>
<dbReference type="PANTHER" id="PTHR47660">
    <property type="entry name" value="TRANSCRIPTION FACTOR WITH C2H2 AND ZN(2)-CYS(6) DNA BINDING DOMAIN (EUROFUNG)-RELATED-RELATED"/>
    <property type="match status" value="1"/>
</dbReference>
<name>A0A9P8JZN4_AURME</name>
<sequence>MTSDLQYDNIREGVMNISTNVSPDGVIGTAALSNPVWTTQIANWSPNDIEVIRGESYLNFTPFSAEPIDQQPIQNIVDQATTSEWLQWDVMLPESTAPLAAPITPAISLGDQAVSGEFDGPPCVLQTDKVIQVLRIYPVLLASSDYHTPLLHRELYNMSTPEITALPRTTTAIMGALSLGDSSNTAFLRRAISAERQRLIEGFPKYSCLEEWDTLHAMWLYEMMELPDSSNMTNDDWKLGPRTRGLNLPIVLKMTRRFCQSHPEATNPTAALSNDTLTRYGTVSSAWMTWLVGETARRTVFLAHIVNYFSSRDLKTGEASPYYESLDDEMIWNMPLPCSSAAWEARTEQEWLNVLRSQNQMAGFNDQAVSLSEVFAFEPMIKSLLTKSTKEQLRLQYAGNIGLENSDSFRNLVVHCALEKSP</sequence>
<proteinExistence type="predicted"/>
<comment type="caution">
    <text evidence="6">The sequence shown here is derived from an EMBL/GenBank/DDBJ whole genome shotgun (WGS) entry which is preliminary data.</text>
</comment>
<accession>A0A9P8JZN4</accession>
<reference evidence="6" key="2">
    <citation type="submission" date="2021-08" db="EMBL/GenBank/DDBJ databases">
        <authorList>
            <person name="Gostincar C."/>
            <person name="Sun X."/>
            <person name="Song Z."/>
            <person name="Gunde-Cimerman N."/>
        </authorList>
    </citation>
    <scope>NUCLEOTIDE SEQUENCE</scope>
    <source>
        <strain evidence="6">EXF-9298</strain>
    </source>
</reference>
<gene>
    <name evidence="6" type="ORF">KCU98_g3439</name>
</gene>
<dbReference type="AlphaFoldDB" id="A0A9P8JZN4"/>
<evidence type="ECO:0000256" key="1">
    <source>
        <dbReference type="ARBA" id="ARBA00022723"/>
    </source>
</evidence>
<evidence type="ECO:0000256" key="2">
    <source>
        <dbReference type="ARBA" id="ARBA00022833"/>
    </source>
</evidence>
<dbReference type="PANTHER" id="PTHR47660:SF3">
    <property type="entry name" value="FINGER DOMAIN PROTEIN, PUTATIVE (AFU_ORTHOLOGUE AFUA_4G03310)-RELATED"/>
    <property type="match status" value="1"/>
</dbReference>
<evidence type="ECO:0000313" key="6">
    <source>
        <dbReference type="EMBL" id="KAG9987297.1"/>
    </source>
</evidence>
<keyword evidence="7" id="KW-1185">Reference proteome</keyword>